<keyword evidence="2" id="KW-1133">Transmembrane helix</keyword>
<feature type="domain" description="Transglutaminase-like" evidence="3">
    <location>
        <begin position="475"/>
        <end position="549"/>
    </location>
</feature>
<feature type="transmembrane region" description="Helical" evidence="2">
    <location>
        <begin position="166"/>
        <end position="186"/>
    </location>
</feature>
<feature type="transmembrane region" description="Helical" evidence="2">
    <location>
        <begin position="141"/>
        <end position="160"/>
    </location>
</feature>
<keyword evidence="2" id="KW-0812">Transmembrane</keyword>
<feature type="transmembrane region" description="Helical" evidence="2">
    <location>
        <begin position="610"/>
        <end position="629"/>
    </location>
</feature>
<dbReference type="Pfam" id="PF11992">
    <property type="entry name" value="TgpA_N"/>
    <property type="match status" value="1"/>
</dbReference>
<dbReference type="InterPro" id="IPR021878">
    <property type="entry name" value="TgpA_N"/>
</dbReference>
<name>A0ABW0TQM4_9BACL</name>
<accession>A0ABW0TQM4</accession>
<keyword evidence="5" id="KW-1185">Reference proteome</keyword>
<gene>
    <name evidence="4" type="ORF">ACFPRA_23135</name>
</gene>
<feature type="transmembrane region" description="Helical" evidence="2">
    <location>
        <begin position="36"/>
        <end position="53"/>
    </location>
</feature>
<comment type="caution">
    <text evidence="4">The sequence shown here is derived from an EMBL/GenBank/DDBJ whole genome shotgun (WGS) entry which is preliminary data.</text>
</comment>
<dbReference type="RefSeq" id="WP_381440033.1">
    <property type="nucleotide sequence ID" value="NZ_JBHSNO010000018.1"/>
</dbReference>
<feature type="compositionally biased region" description="Basic and acidic residues" evidence="1">
    <location>
        <begin position="570"/>
        <end position="589"/>
    </location>
</feature>
<sequence length="731" mass="83581">MTGTPMDRRLLAILYLLAFVLLREWLLPVMALTDTNYLGLFLLFIAIVFALALGRVKWWIAVPVKFLYIMWAIQYIYLDEKFISISRIGYLVQDLLSNVPTLMSGDWENITNPFRTLLFFSLLWMTTYLIRHWIEVRKSILLFYSMTVIFVATIDTFSPLSTDSSIFLIMVTGLLLLGLLFISKLAEKHNTPIPTGAFLTVSLPLLFFVVLSGTLANVMPKKDPVWPDPVPYVKSFVQGTGTDGSGNGAGMMTSGYGTDDSQLGGSFEQDDTLVFEAKVASKQYWKIETKNTYTTKGWEQLFPDQSETSYSSGMEMVDYAQSNPEVLQRTDVQVSLDFPFIVYPYGIQKVYADANVEFLHSEATGKYRTEIDGRNDSLSAYEIEFVEPEYSLKALRETNMQDLQTLDSSFSQYLQLPDALPERVRELAVSITESQESVYDKAKAIERYFGRSGFVYAQQQVSIPDADEDYVDQFLFETKRGYCDNFSTSMVVMLRALDIPARWVKGFAPGEYRLNDEGERVYQITNNEAHSWVEAYLPGIGWMPFEPTIGFTNLTDIEYDIELEANDPQVAERDEKNKPKEEQSKDPVEKAKSFDAKKYVSLFTSGLKKYIGWIVAVILVIALVVWSFYRSRVKWMPKFLLRTYRSEADDWDAFVKRYQSLLKQLDRVGLKRSEGMTLNDYATDVDAHFGGDQMSALTAAYEKGLYGANTTEHDWVFLKEMWEDLINRTSG</sequence>
<evidence type="ECO:0000259" key="3">
    <source>
        <dbReference type="SMART" id="SM00460"/>
    </source>
</evidence>
<reference evidence="5" key="1">
    <citation type="journal article" date="2019" name="Int. J. Syst. Evol. Microbiol.">
        <title>The Global Catalogue of Microorganisms (GCM) 10K type strain sequencing project: providing services to taxonomists for standard genome sequencing and annotation.</title>
        <authorList>
            <consortium name="The Broad Institute Genomics Platform"/>
            <consortium name="The Broad Institute Genome Sequencing Center for Infectious Disease"/>
            <person name="Wu L."/>
            <person name="Ma J."/>
        </authorList>
    </citation>
    <scope>NUCLEOTIDE SEQUENCE [LARGE SCALE GENOMIC DNA]</scope>
    <source>
        <strain evidence="5">CGMCC 4.1434</strain>
    </source>
</reference>
<dbReference type="InterPro" id="IPR002931">
    <property type="entry name" value="Transglutaminase-like"/>
</dbReference>
<evidence type="ECO:0000256" key="1">
    <source>
        <dbReference type="SAM" id="MobiDB-lite"/>
    </source>
</evidence>
<dbReference type="Pfam" id="PF13559">
    <property type="entry name" value="DUF4129"/>
    <property type="match status" value="1"/>
</dbReference>
<feature type="transmembrane region" description="Helical" evidence="2">
    <location>
        <begin position="198"/>
        <end position="219"/>
    </location>
</feature>
<dbReference type="InterPro" id="IPR025403">
    <property type="entry name" value="TgpA-like_C"/>
</dbReference>
<dbReference type="Gene3D" id="3.10.620.30">
    <property type="match status" value="1"/>
</dbReference>
<dbReference type="PANTHER" id="PTHR42736:SF1">
    <property type="entry name" value="PROTEIN-GLUTAMINE GAMMA-GLUTAMYLTRANSFERASE"/>
    <property type="match status" value="1"/>
</dbReference>
<evidence type="ECO:0000313" key="4">
    <source>
        <dbReference type="EMBL" id="MFC5591776.1"/>
    </source>
</evidence>
<organism evidence="4 5">
    <name type="scientific">Sporosarcina soli</name>
    <dbReference type="NCBI Taxonomy" id="334736"/>
    <lineage>
        <taxon>Bacteria</taxon>
        <taxon>Bacillati</taxon>
        <taxon>Bacillota</taxon>
        <taxon>Bacilli</taxon>
        <taxon>Bacillales</taxon>
        <taxon>Caryophanaceae</taxon>
        <taxon>Sporosarcina</taxon>
    </lineage>
</organism>
<dbReference type="InterPro" id="IPR038765">
    <property type="entry name" value="Papain-like_cys_pep_sf"/>
</dbReference>
<feature type="transmembrane region" description="Helical" evidence="2">
    <location>
        <begin position="114"/>
        <end position="134"/>
    </location>
</feature>
<proteinExistence type="predicted"/>
<dbReference type="Proteomes" id="UP001596109">
    <property type="component" value="Unassembled WGS sequence"/>
</dbReference>
<evidence type="ECO:0000256" key="2">
    <source>
        <dbReference type="SAM" id="Phobius"/>
    </source>
</evidence>
<dbReference type="Pfam" id="PF01841">
    <property type="entry name" value="Transglut_core"/>
    <property type="match status" value="1"/>
</dbReference>
<dbReference type="EMBL" id="JBHSNO010000018">
    <property type="protein sequence ID" value="MFC5591776.1"/>
    <property type="molecule type" value="Genomic_DNA"/>
</dbReference>
<dbReference type="PANTHER" id="PTHR42736">
    <property type="entry name" value="PROTEIN-GLUTAMINE GAMMA-GLUTAMYLTRANSFERASE"/>
    <property type="match status" value="1"/>
</dbReference>
<feature type="region of interest" description="Disordered" evidence="1">
    <location>
        <begin position="568"/>
        <end position="589"/>
    </location>
</feature>
<evidence type="ECO:0000313" key="5">
    <source>
        <dbReference type="Proteomes" id="UP001596109"/>
    </source>
</evidence>
<protein>
    <submittedName>
        <fullName evidence="4">DUF4129 domain-containing transglutaminase family protein</fullName>
    </submittedName>
</protein>
<dbReference type="SMART" id="SM00460">
    <property type="entry name" value="TGc"/>
    <property type="match status" value="1"/>
</dbReference>
<dbReference type="InterPro" id="IPR052901">
    <property type="entry name" value="Bact_TGase-like"/>
</dbReference>
<dbReference type="SUPFAM" id="SSF54001">
    <property type="entry name" value="Cysteine proteinases"/>
    <property type="match status" value="1"/>
</dbReference>
<keyword evidence="2" id="KW-0472">Membrane</keyword>